<dbReference type="RefSeq" id="WP_093208394.1">
    <property type="nucleotide sequence ID" value="NZ_FNGS01000011.1"/>
</dbReference>
<accession>A0A1G9XLZ6</accession>
<feature type="chain" id="PRO_5011644269" evidence="1">
    <location>
        <begin position="20"/>
        <end position="237"/>
    </location>
</feature>
<proteinExistence type="predicted"/>
<organism evidence="2 3">
    <name type="scientific">Siphonobacter aquaeclarae</name>
    <dbReference type="NCBI Taxonomy" id="563176"/>
    <lineage>
        <taxon>Bacteria</taxon>
        <taxon>Pseudomonadati</taxon>
        <taxon>Bacteroidota</taxon>
        <taxon>Cytophagia</taxon>
        <taxon>Cytophagales</taxon>
        <taxon>Cytophagaceae</taxon>
        <taxon>Siphonobacter</taxon>
    </lineage>
</organism>
<gene>
    <name evidence="2" type="ORF">SAMN04488090_4677</name>
</gene>
<dbReference type="AlphaFoldDB" id="A0A1G9XLZ6"/>
<sequence length="237" mass="27285">MKIALVVLLQLFASVAASGQAVSVKIRPDRRYMKQPWENYYSQIPVSGETRVGLMAFETADKVVPTSFFVRIPEHKSPILSVEVSSRDGRYQANLFYDISSIKPQVIELELPTRYISELHSYTVRDITILSKIVPAKDRDPECYVLSCWNRPAFKNNLAYVYLNSEHPTDLILEDSHATERIIECNRITEGNSVSYNCSCVISGYNLEEYRGSRIRQIISKRLPRKDHVFLDFPVRF</sequence>
<evidence type="ECO:0000313" key="2">
    <source>
        <dbReference type="EMBL" id="SDM97862.1"/>
    </source>
</evidence>
<dbReference type="STRING" id="563176.SAMN04488090_4677"/>
<keyword evidence="3" id="KW-1185">Reference proteome</keyword>
<feature type="signal peptide" evidence="1">
    <location>
        <begin position="1"/>
        <end position="19"/>
    </location>
</feature>
<keyword evidence="1" id="KW-0732">Signal</keyword>
<dbReference type="EMBL" id="FNGS01000011">
    <property type="protein sequence ID" value="SDM97862.1"/>
    <property type="molecule type" value="Genomic_DNA"/>
</dbReference>
<dbReference type="OrthoDB" id="6236197at2"/>
<protein>
    <submittedName>
        <fullName evidence="2">Uncharacterized protein</fullName>
    </submittedName>
</protein>
<reference evidence="2 3" key="1">
    <citation type="submission" date="2016-10" db="EMBL/GenBank/DDBJ databases">
        <authorList>
            <person name="de Groot N.N."/>
        </authorList>
    </citation>
    <scope>NUCLEOTIDE SEQUENCE [LARGE SCALE GENOMIC DNA]</scope>
    <source>
        <strain evidence="2 3">DSM 21668</strain>
    </source>
</reference>
<evidence type="ECO:0000313" key="3">
    <source>
        <dbReference type="Proteomes" id="UP000198901"/>
    </source>
</evidence>
<name>A0A1G9XLZ6_9BACT</name>
<dbReference type="Proteomes" id="UP000198901">
    <property type="component" value="Unassembled WGS sequence"/>
</dbReference>
<evidence type="ECO:0000256" key="1">
    <source>
        <dbReference type="SAM" id="SignalP"/>
    </source>
</evidence>